<dbReference type="AlphaFoldDB" id="A0A7S2WYF1"/>
<dbReference type="SUPFAM" id="SSF53448">
    <property type="entry name" value="Nucleotide-diphospho-sugar transferases"/>
    <property type="match status" value="1"/>
</dbReference>
<keyword evidence="1" id="KW-0808">Transferase</keyword>
<dbReference type="Pfam" id="PF04488">
    <property type="entry name" value="Gly_transf_sug"/>
    <property type="match status" value="1"/>
</dbReference>
<evidence type="ECO:0000313" key="4">
    <source>
        <dbReference type="EMBL" id="CAD9713039.1"/>
    </source>
</evidence>
<sequence length="382" mass="43814">MTTRDGILKASLVVLVASVAITLLPRSPHLVSLQRDQQQLEKVLRRMEELVPSSSSSSSSPSSSSSSSSSARTVEEEGRIASMKRNDDEDDEEERIPKLLHFTWKTDDLSAIPKHFRDFHLRWKEVNPTWDAKIWTDDDILVLVERHYPKWLRIMKRKLLAPVVKADIFRYMLMDRFGGVYADMDMEPIKPMEELIRTLGYPTCILGQEPREHALLLEEQEVLVCNAVLVSVPGHPLWQEVLESIYLRMTTGWMKYHPNPNPVELTGPKKLTQVLEATNEKLSGACELLEPDVFYPLADNSASLDKRCISLLKRMDHQGRGDSERARKVANACGRVLRALEKQIQRAKGLQVEPEYPDATYAVHHWTHTWISRHKKELQSHV</sequence>
<dbReference type="GO" id="GO:0016020">
    <property type="term" value="C:membrane"/>
    <property type="evidence" value="ECO:0007669"/>
    <property type="project" value="GOC"/>
</dbReference>
<feature type="compositionally biased region" description="Low complexity" evidence="2">
    <location>
        <begin position="52"/>
        <end position="70"/>
    </location>
</feature>
<dbReference type="PANTHER" id="PTHR32385:SF23">
    <property type="entry name" value="NUCLEOTIDE-DIPHOSPHO-SUGAR TRANSFERASE"/>
    <property type="match status" value="1"/>
</dbReference>
<evidence type="ECO:0000313" key="3">
    <source>
        <dbReference type="EMBL" id="CAD9713038.1"/>
    </source>
</evidence>
<dbReference type="GO" id="GO:0000030">
    <property type="term" value="F:mannosyltransferase activity"/>
    <property type="evidence" value="ECO:0007669"/>
    <property type="project" value="TreeGrafter"/>
</dbReference>
<name>A0A7S2WYF1_9CHLO</name>
<dbReference type="Gene3D" id="3.90.550.20">
    <property type="match status" value="1"/>
</dbReference>
<accession>A0A7S2WYF1</accession>
<dbReference type="EMBL" id="HBHL01003050">
    <property type="protein sequence ID" value="CAD9713039.1"/>
    <property type="molecule type" value="Transcribed_RNA"/>
</dbReference>
<gene>
    <name evidence="3" type="ORF">CPRI1469_LOCUS1887</name>
    <name evidence="4" type="ORF">CPRI1469_LOCUS1888</name>
</gene>
<feature type="compositionally biased region" description="Basic and acidic residues" evidence="2">
    <location>
        <begin position="73"/>
        <end position="87"/>
    </location>
</feature>
<dbReference type="InterPro" id="IPR007577">
    <property type="entry name" value="GlycoTrfase_DXD_sugar-bd_CS"/>
</dbReference>
<dbReference type="InterPro" id="IPR029044">
    <property type="entry name" value="Nucleotide-diphossugar_trans"/>
</dbReference>
<protein>
    <recommendedName>
        <fullName evidence="5">Glycosyltransferase</fullName>
    </recommendedName>
</protein>
<evidence type="ECO:0000256" key="2">
    <source>
        <dbReference type="SAM" id="MobiDB-lite"/>
    </source>
</evidence>
<dbReference type="GO" id="GO:0051999">
    <property type="term" value="P:mannosyl-inositol phosphorylceramide biosynthetic process"/>
    <property type="evidence" value="ECO:0007669"/>
    <property type="project" value="TreeGrafter"/>
</dbReference>
<dbReference type="EMBL" id="HBHL01003049">
    <property type="protein sequence ID" value="CAD9713038.1"/>
    <property type="molecule type" value="Transcribed_RNA"/>
</dbReference>
<evidence type="ECO:0008006" key="5">
    <source>
        <dbReference type="Google" id="ProtNLM"/>
    </source>
</evidence>
<organism evidence="3">
    <name type="scientific">Chloropicon primus</name>
    <dbReference type="NCBI Taxonomy" id="1764295"/>
    <lineage>
        <taxon>Eukaryota</taxon>
        <taxon>Viridiplantae</taxon>
        <taxon>Chlorophyta</taxon>
        <taxon>Chloropicophyceae</taxon>
        <taxon>Chloropicales</taxon>
        <taxon>Chloropicaceae</taxon>
        <taxon>Chloropicon</taxon>
    </lineage>
</organism>
<evidence type="ECO:0000256" key="1">
    <source>
        <dbReference type="ARBA" id="ARBA00022679"/>
    </source>
</evidence>
<feature type="region of interest" description="Disordered" evidence="2">
    <location>
        <begin position="45"/>
        <end position="92"/>
    </location>
</feature>
<reference evidence="3" key="1">
    <citation type="submission" date="2021-01" db="EMBL/GenBank/DDBJ databases">
        <authorList>
            <person name="Corre E."/>
            <person name="Pelletier E."/>
            <person name="Niang G."/>
            <person name="Scheremetjew M."/>
            <person name="Finn R."/>
            <person name="Kale V."/>
            <person name="Holt S."/>
            <person name="Cochrane G."/>
            <person name="Meng A."/>
            <person name="Brown T."/>
            <person name="Cohen L."/>
        </authorList>
    </citation>
    <scope>NUCLEOTIDE SEQUENCE</scope>
    <source>
        <strain evidence="3">CCMP1205</strain>
    </source>
</reference>
<proteinExistence type="predicted"/>
<dbReference type="PANTHER" id="PTHR32385">
    <property type="entry name" value="MANNOSYL PHOSPHORYLINOSITOL CERAMIDE SYNTHASE"/>
    <property type="match status" value="1"/>
</dbReference>
<dbReference type="InterPro" id="IPR051706">
    <property type="entry name" value="Glycosyltransferase_domain"/>
</dbReference>